<organism evidence="3 4">
    <name type="scientific">Microthlaspi erraticum</name>
    <dbReference type="NCBI Taxonomy" id="1685480"/>
    <lineage>
        <taxon>Eukaryota</taxon>
        <taxon>Viridiplantae</taxon>
        <taxon>Streptophyta</taxon>
        <taxon>Embryophyta</taxon>
        <taxon>Tracheophyta</taxon>
        <taxon>Spermatophyta</taxon>
        <taxon>Magnoliopsida</taxon>
        <taxon>eudicotyledons</taxon>
        <taxon>Gunneridae</taxon>
        <taxon>Pentapetalae</taxon>
        <taxon>rosids</taxon>
        <taxon>malvids</taxon>
        <taxon>Brassicales</taxon>
        <taxon>Brassicaceae</taxon>
        <taxon>Coluteocarpeae</taxon>
        <taxon>Microthlaspi</taxon>
    </lineage>
</organism>
<dbReference type="OrthoDB" id="1095842at2759"/>
<evidence type="ECO:0000313" key="4">
    <source>
        <dbReference type="Proteomes" id="UP000467841"/>
    </source>
</evidence>
<dbReference type="AlphaFoldDB" id="A0A6D2KKN6"/>
<dbReference type="Pfam" id="PF14368">
    <property type="entry name" value="LTP_2"/>
    <property type="match status" value="1"/>
</dbReference>
<dbReference type="InterPro" id="IPR016140">
    <property type="entry name" value="Bifunc_inhib/LTP/seed_store"/>
</dbReference>
<feature type="signal peptide" evidence="1">
    <location>
        <begin position="1"/>
        <end position="24"/>
    </location>
</feature>
<name>A0A6D2KKN6_9BRAS</name>
<comment type="caution">
    <text evidence="3">The sequence shown here is derived from an EMBL/GenBank/DDBJ whole genome shotgun (WGS) entry which is preliminary data.</text>
</comment>
<sequence>MKNVALLLIAFIILSASFPPPTNAIAVDGSRSKRSGESCLTNALQTCFDGIAKGMMMSTTCCESLKANQSCLCDLIKSRLPIDRNVINTHLKSCGIPDLQC</sequence>
<gene>
    <name evidence="3" type="ORF">MERR_LOCUS41032</name>
</gene>
<keyword evidence="4" id="KW-1185">Reference proteome</keyword>
<dbReference type="Gene3D" id="1.10.110.10">
    <property type="entry name" value="Plant lipid-transfer and hydrophobic proteins"/>
    <property type="match status" value="1"/>
</dbReference>
<keyword evidence="1" id="KW-0732">Signal</keyword>
<reference evidence="3" key="1">
    <citation type="submission" date="2020-01" db="EMBL/GenBank/DDBJ databases">
        <authorList>
            <person name="Mishra B."/>
        </authorList>
    </citation>
    <scope>NUCLEOTIDE SEQUENCE [LARGE SCALE GENOMIC DNA]</scope>
</reference>
<evidence type="ECO:0000313" key="3">
    <source>
        <dbReference type="EMBL" id="CAA7053796.1"/>
    </source>
</evidence>
<proteinExistence type="predicted"/>
<evidence type="ECO:0000256" key="1">
    <source>
        <dbReference type="SAM" id="SignalP"/>
    </source>
</evidence>
<dbReference type="Proteomes" id="UP000467841">
    <property type="component" value="Unassembled WGS sequence"/>
</dbReference>
<accession>A0A6D2KKN6</accession>
<dbReference type="EMBL" id="CACVBM020001551">
    <property type="protein sequence ID" value="CAA7053796.1"/>
    <property type="molecule type" value="Genomic_DNA"/>
</dbReference>
<evidence type="ECO:0000259" key="2">
    <source>
        <dbReference type="Pfam" id="PF14368"/>
    </source>
</evidence>
<feature type="chain" id="PRO_5025348370" description="Bifunctional inhibitor/plant lipid transfer protein/seed storage helical domain-containing protein" evidence="1">
    <location>
        <begin position="25"/>
        <end position="101"/>
    </location>
</feature>
<dbReference type="SUPFAM" id="SSF47699">
    <property type="entry name" value="Bifunctional inhibitor/lipid-transfer protein/seed storage 2S albumin"/>
    <property type="match status" value="1"/>
</dbReference>
<protein>
    <recommendedName>
        <fullName evidence="2">Bifunctional inhibitor/plant lipid transfer protein/seed storage helical domain-containing protein</fullName>
    </recommendedName>
</protein>
<feature type="domain" description="Bifunctional inhibitor/plant lipid transfer protein/seed storage helical" evidence="2">
    <location>
        <begin position="29"/>
        <end position="94"/>
    </location>
</feature>
<dbReference type="InterPro" id="IPR036312">
    <property type="entry name" value="Bifun_inhib/LTP/seed_sf"/>
</dbReference>